<reference evidence="8" key="1">
    <citation type="submission" date="2020-08" db="EMBL/GenBank/DDBJ databases">
        <title>Lewinella bacteria from marine environments.</title>
        <authorList>
            <person name="Zhong Y."/>
        </authorList>
    </citation>
    <scope>NUCLEOTIDE SEQUENCE</scope>
    <source>
        <strain evidence="8">KCTC 42187</strain>
    </source>
</reference>
<keyword evidence="9" id="KW-1185">Reference proteome</keyword>
<name>A0A923T7L0_9BACT</name>
<dbReference type="Gene3D" id="2.40.40.10">
    <property type="entry name" value="RlpA-like domain"/>
    <property type="match status" value="1"/>
</dbReference>
<dbReference type="GO" id="GO:0008932">
    <property type="term" value="F:lytic endotransglycosylase activity"/>
    <property type="evidence" value="ECO:0007669"/>
    <property type="project" value="UniProtKB-UniRule"/>
</dbReference>
<dbReference type="AlphaFoldDB" id="A0A923T7L0"/>
<dbReference type="InterPro" id="IPR007730">
    <property type="entry name" value="SPOR-like_dom"/>
</dbReference>
<dbReference type="PANTHER" id="PTHR34183:SF8">
    <property type="entry name" value="ENDOLYTIC PEPTIDOGLYCAN TRANSGLYCOSYLASE RLPA-RELATED"/>
    <property type="match status" value="1"/>
</dbReference>
<evidence type="ECO:0000313" key="8">
    <source>
        <dbReference type="EMBL" id="MBC6993656.1"/>
    </source>
</evidence>
<comment type="similarity">
    <text evidence="4 5">Belongs to the RlpA family.</text>
</comment>
<keyword evidence="3 4" id="KW-0961">Cell wall biogenesis/degradation</keyword>
<dbReference type="Proteomes" id="UP000650081">
    <property type="component" value="Unassembled WGS sequence"/>
</dbReference>
<keyword evidence="2 4" id="KW-0456">Lyase</keyword>
<accession>A0A923T7L0</accession>
<proteinExistence type="inferred from homology"/>
<evidence type="ECO:0000256" key="2">
    <source>
        <dbReference type="ARBA" id="ARBA00023239"/>
    </source>
</evidence>
<organism evidence="8 9">
    <name type="scientific">Neolewinella lacunae</name>
    <dbReference type="NCBI Taxonomy" id="1517758"/>
    <lineage>
        <taxon>Bacteria</taxon>
        <taxon>Pseudomonadati</taxon>
        <taxon>Bacteroidota</taxon>
        <taxon>Saprospiria</taxon>
        <taxon>Saprospirales</taxon>
        <taxon>Lewinellaceae</taxon>
        <taxon>Neolewinella</taxon>
    </lineage>
</organism>
<feature type="compositionally biased region" description="Low complexity" evidence="6">
    <location>
        <begin position="135"/>
        <end position="160"/>
    </location>
</feature>
<protein>
    <recommendedName>
        <fullName evidence="4">Probable endolytic peptidoglycan transglycosylase RlpA</fullName>
        <ecNumber evidence="4">4.2.2.-</ecNumber>
    </recommendedName>
</protein>
<dbReference type="SUPFAM" id="SSF50685">
    <property type="entry name" value="Barwin-like endoglucanases"/>
    <property type="match status" value="1"/>
</dbReference>
<gene>
    <name evidence="4" type="primary">rlpA</name>
    <name evidence="8" type="ORF">H9S92_05765</name>
</gene>
<feature type="region of interest" description="Disordered" evidence="6">
    <location>
        <begin position="122"/>
        <end position="200"/>
    </location>
</feature>
<dbReference type="NCBIfam" id="TIGR00413">
    <property type="entry name" value="rlpA"/>
    <property type="match status" value="1"/>
</dbReference>
<dbReference type="PANTHER" id="PTHR34183">
    <property type="entry name" value="ENDOLYTIC PEPTIDOGLYCAN TRANSGLYCOSYLASE RLPA"/>
    <property type="match status" value="1"/>
</dbReference>
<evidence type="ECO:0000256" key="5">
    <source>
        <dbReference type="RuleBase" id="RU003495"/>
    </source>
</evidence>
<feature type="signal peptide" evidence="4">
    <location>
        <begin position="1"/>
        <end position="19"/>
    </location>
</feature>
<dbReference type="GO" id="GO:0000270">
    <property type="term" value="P:peptidoglycan metabolic process"/>
    <property type="evidence" value="ECO:0007669"/>
    <property type="project" value="UniProtKB-UniRule"/>
</dbReference>
<dbReference type="InterPro" id="IPR036908">
    <property type="entry name" value="RlpA-like_sf"/>
</dbReference>
<evidence type="ECO:0000256" key="1">
    <source>
        <dbReference type="ARBA" id="ARBA00022729"/>
    </source>
</evidence>
<dbReference type="InterPro" id="IPR036680">
    <property type="entry name" value="SPOR-like_sf"/>
</dbReference>
<dbReference type="Gene3D" id="3.30.70.1070">
    <property type="entry name" value="Sporulation related repeat"/>
    <property type="match status" value="1"/>
</dbReference>
<feature type="domain" description="SPOR" evidence="7">
    <location>
        <begin position="232"/>
        <end position="312"/>
    </location>
</feature>
<evidence type="ECO:0000256" key="3">
    <source>
        <dbReference type="ARBA" id="ARBA00023316"/>
    </source>
</evidence>
<keyword evidence="1 4" id="KW-0732">Signal</keyword>
<evidence type="ECO:0000259" key="7">
    <source>
        <dbReference type="PROSITE" id="PS51724"/>
    </source>
</evidence>
<sequence precursor="true">MRHLLILLVLAICSSYLPAQLVGDTENGLASYYSAEYHGAETAYGVIYDKNQLVAAHRQFPQNSVVRVRNIENGKTVDVRIIDKGPFIRGRVIELSERAAANLGMLGKETVPVEITLLSTPSQPAAVNTDPPRQTPVVPEATPATPVTRPTTEPAATPATDTRVVTPEPARPAPVQPGEVTPRSTPSTTAPISTPPPTVSAADAVKATPVVKKNYVRQNAFAPGTYKIELLKPSGGNFGVQVGSFKDLEGSMDKVAELQGKWFENILVQKINSGPFATYKVILGPFDTQASATRYASDLKKRYKMDGFTVTLE</sequence>
<dbReference type="InterPro" id="IPR012997">
    <property type="entry name" value="RplA"/>
</dbReference>
<comment type="caution">
    <text evidence="8">The sequence shown here is derived from an EMBL/GenBank/DDBJ whole genome shotgun (WGS) entry which is preliminary data.</text>
</comment>
<dbReference type="PROSITE" id="PS51724">
    <property type="entry name" value="SPOR"/>
    <property type="match status" value="1"/>
</dbReference>
<evidence type="ECO:0000256" key="4">
    <source>
        <dbReference type="HAMAP-Rule" id="MF_02071"/>
    </source>
</evidence>
<dbReference type="Pfam" id="PF05036">
    <property type="entry name" value="SPOR"/>
    <property type="match status" value="1"/>
</dbReference>
<dbReference type="InterPro" id="IPR009009">
    <property type="entry name" value="RlpA-like_DPBB"/>
</dbReference>
<dbReference type="InterPro" id="IPR034718">
    <property type="entry name" value="RlpA"/>
</dbReference>
<comment type="function">
    <text evidence="4">Lytic transglycosylase with a strong preference for naked glycan strands that lack stem peptides.</text>
</comment>
<dbReference type="CDD" id="cd22268">
    <property type="entry name" value="DPBB_RlpA-like"/>
    <property type="match status" value="1"/>
</dbReference>
<dbReference type="EC" id="4.2.2.-" evidence="4"/>
<feature type="compositionally biased region" description="Low complexity" evidence="6">
    <location>
        <begin position="181"/>
        <end position="192"/>
    </location>
</feature>
<feature type="chain" id="PRO_5038184000" description="Probable endolytic peptidoglycan transglycosylase RlpA" evidence="4">
    <location>
        <begin position="20"/>
        <end position="313"/>
    </location>
</feature>
<dbReference type="EMBL" id="JACSIT010000069">
    <property type="protein sequence ID" value="MBC6993656.1"/>
    <property type="molecule type" value="Genomic_DNA"/>
</dbReference>
<evidence type="ECO:0000313" key="9">
    <source>
        <dbReference type="Proteomes" id="UP000650081"/>
    </source>
</evidence>
<dbReference type="HAMAP" id="MF_02071">
    <property type="entry name" value="RlpA"/>
    <property type="match status" value="1"/>
</dbReference>
<dbReference type="GO" id="GO:0042834">
    <property type="term" value="F:peptidoglycan binding"/>
    <property type="evidence" value="ECO:0007669"/>
    <property type="project" value="InterPro"/>
</dbReference>
<evidence type="ECO:0000256" key="6">
    <source>
        <dbReference type="SAM" id="MobiDB-lite"/>
    </source>
</evidence>
<dbReference type="Pfam" id="PF03330">
    <property type="entry name" value="DPBB_1"/>
    <property type="match status" value="1"/>
</dbReference>
<dbReference type="SUPFAM" id="SSF110997">
    <property type="entry name" value="Sporulation related repeat"/>
    <property type="match status" value="1"/>
</dbReference>
<dbReference type="RefSeq" id="WP_187465765.1">
    <property type="nucleotide sequence ID" value="NZ_JACSIT010000069.1"/>
</dbReference>
<dbReference type="GO" id="GO:0071555">
    <property type="term" value="P:cell wall organization"/>
    <property type="evidence" value="ECO:0007669"/>
    <property type="project" value="UniProtKB-KW"/>
</dbReference>